<name>A0A6G7PY61_9BACT</name>
<dbReference type="SUPFAM" id="SSF48452">
    <property type="entry name" value="TPR-like"/>
    <property type="match status" value="1"/>
</dbReference>
<gene>
    <name evidence="3" type="ORF">G4V39_10245</name>
</gene>
<dbReference type="KEGG" id="tav:G4V39_10245"/>
<evidence type="ECO:0000313" key="4">
    <source>
        <dbReference type="Proteomes" id="UP000502179"/>
    </source>
</evidence>
<dbReference type="SMART" id="SM00028">
    <property type="entry name" value="TPR"/>
    <property type="match status" value="4"/>
</dbReference>
<dbReference type="CDD" id="cd02966">
    <property type="entry name" value="TlpA_like_family"/>
    <property type="match status" value="1"/>
</dbReference>
<keyword evidence="4" id="KW-1185">Reference proteome</keyword>
<dbReference type="PANTHER" id="PTHR44858">
    <property type="entry name" value="TETRATRICOPEPTIDE REPEAT PROTEIN 6"/>
    <property type="match status" value="1"/>
</dbReference>
<dbReference type="GO" id="GO:0006950">
    <property type="term" value="P:response to stress"/>
    <property type="evidence" value="ECO:0007669"/>
    <property type="project" value="UniProtKB-ARBA"/>
</dbReference>
<dbReference type="Gene3D" id="1.25.40.10">
    <property type="entry name" value="Tetratricopeptide repeat domain"/>
    <property type="match status" value="1"/>
</dbReference>
<dbReference type="InterPro" id="IPR050498">
    <property type="entry name" value="Ycf3"/>
</dbReference>
<organism evidence="3 4">
    <name type="scientific">Thermosulfuriphilus ammonigenes</name>
    <dbReference type="NCBI Taxonomy" id="1936021"/>
    <lineage>
        <taxon>Bacteria</taxon>
        <taxon>Pseudomonadati</taxon>
        <taxon>Thermodesulfobacteriota</taxon>
        <taxon>Thermodesulfobacteria</taxon>
        <taxon>Thermodesulfobacteriales</taxon>
        <taxon>Thermodesulfobacteriaceae</taxon>
        <taxon>Thermosulfuriphilus</taxon>
    </lineage>
</organism>
<dbReference type="PANTHER" id="PTHR44858:SF1">
    <property type="entry name" value="UDP-N-ACETYLGLUCOSAMINE--PEPTIDE N-ACETYLGLUCOSAMINYLTRANSFERASE SPINDLY-RELATED"/>
    <property type="match status" value="1"/>
</dbReference>
<dbReference type="Pfam" id="PF00578">
    <property type="entry name" value="AhpC-TSA"/>
    <property type="match status" value="1"/>
</dbReference>
<dbReference type="GO" id="GO:0016491">
    <property type="term" value="F:oxidoreductase activity"/>
    <property type="evidence" value="ECO:0007669"/>
    <property type="project" value="InterPro"/>
</dbReference>
<accession>A0A6G7PY61</accession>
<dbReference type="PROSITE" id="PS50293">
    <property type="entry name" value="TPR_REGION"/>
    <property type="match status" value="1"/>
</dbReference>
<proteinExistence type="predicted"/>
<dbReference type="Gene3D" id="3.40.30.10">
    <property type="entry name" value="Glutaredoxin"/>
    <property type="match status" value="1"/>
</dbReference>
<keyword evidence="2" id="KW-0802">TPR repeat</keyword>
<dbReference type="Proteomes" id="UP000502179">
    <property type="component" value="Chromosome"/>
</dbReference>
<evidence type="ECO:0000313" key="3">
    <source>
        <dbReference type="EMBL" id="QIJ72629.1"/>
    </source>
</evidence>
<protein>
    <submittedName>
        <fullName evidence="3">Tetratricopeptide repeat protein</fullName>
    </submittedName>
</protein>
<dbReference type="InterPro" id="IPR011990">
    <property type="entry name" value="TPR-like_helical_dom_sf"/>
</dbReference>
<dbReference type="GO" id="GO:0016209">
    <property type="term" value="F:antioxidant activity"/>
    <property type="evidence" value="ECO:0007669"/>
    <property type="project" value="InterPro"/>
</dbReference>
<dbReference type="InterPro" id="IPR019734">
    <property type="entry name" value="TPR_rpt"/>
</dbReference>
<dbReference type="PROSITE" id="PS50005">
    <property type="entry name" value="TPR"/>
    <property type="match status" value="3"/>
</dbReference>
<dbReference type="InterPro" id="IPR036249">
    <property type="entry name" value="Thioredoxin-like_sf"/>
</dbReference>
<sequence length="342" mass="38708">MIKRTIIPALTFAFLIGLLCWNTSFAFPFRSVEIGDPLPDITVVDFESGKKVSLAKLKGHPLVLIFWGADVPRKKKLTIKFFRELQQNLDFFENRGVVVLTINVQGDPPKVIRGVTVAAGLDLPVYLDSLQQAYSTLGLFVTPSVLIVDKDGRIAAGMGYARELIKRIQGEILVLTGEKTREEILAEFYPRSLKKSEREKKARLHFKLGLKMRRRGMKSAAIKEFQETIRFNPYFAPAYAQLGCLYLDLGRLKEAEGLIKKSLELDPNVVQAKICQALLRAARGDKEGALEDLNLLLLSNRRNPEIHYWMGILYQETGRLKLASKYFRKAYELLQETMGQGS</sequence>
<evidence type="ECO:0000256" key="1">
    <source>
        <dbReference type="ARBA" id="ARBA00022737"/>
    </source>
</evidence>
<dbReference type="InterPro" id="IPR000866">
    <property type="entry name" value="AhpC/TSA"/>
</dbReference>
<dbReference type="EMBL" id="CP048877">
    <property type="protein sequence ID" value="QIJ72629.1"/>
    <property type="molecule type" value="Genomic_DNA"/>
</dbReference>
<dbReference type="AlphaFoldDB" id="A0A6G7PY61"/>
<dbReference type="RefSeq" id="WP_166032845.1">
    <property type="nucleotide sequence ID" value="NZ_CP048877.1"/>
</dbReference>
<reference evidence="3 4" key="1">
    <citation type="submission" date="2020-02" db="EMBL/GenBank/DDBJ databases">
        <title>Genome analysis of Thermosulfuriphilus ammonigenes ST65T, an anaerobic thermophilic chemolithoautotrophic bacterium isolated from a deep-sea hydrothermal vent.</title>
        <authorList>
            <person name="Slobodkina G."/>
            <person name="Allioux M."/>
            <person name="Merkel A."/>
            <person name="Alain K."/>
            <person name="Jebbar M."/>
            <person name="Slobodkin A."/>
        </authorList>
    </citation>
    <scope>NUCLEOTIDE SEQUENCE [LARGE SCALE GENOMIC DNA]</scope>
    <source>
        <strain evidence="3 4">ST65</strain>
    </source>
</reference>
<keyword evidence="1" id="KW-0677">Repeat</keyword>
<dbReference type="SUPFAM" id="SSF52833">
    <property type="entry name" value="Thioredoxin-like"/>
    <property type="match status" value="1"/>
</dbReference>
<evidence type="ECO:0000256" key="2">
    <source>
        <dbReference type="ARBA" id="ARBA00022803"/>
    </source>
</evidence>
<dbReference type="PROSITE" id="PS51352">
    <property type="entry name" value="THIOREDOXIN_2"/>
    <property type="match status" value="1"/>
</dbReference>
<dbReference type="Pfam" id="PF13181">
    <property type="entry name" value="TPR_8"/>
    <property type="match status" value="2"/>
</dbReference>
<dbReference type="InterPro" id="IPR013766">
    <property type="entry name" value="Thioredoxin_domain"/>
</dbReference>